<dbReference type="GeneID" id="92209168"/>
<organism evidence="5 6">
    <name type="scientific">Lodderomyces beijingensis</name>
    <dbReference type="NCBI Taxonomy" id="1775926"/>
    <lineage>
        <taxon>Eukaryota</taxon>
        <taxon>Fungi</taxon>
        <taxon>Dikarya</taxon>
        <taxon>Ascomycota</taxon>
        <taxon>Saccharomycotina</taxon>
        <taxon>Pichiomycetes</taxon>
        <taxon>Debaryomycetaceae</taxon>
        <taxon>Candida/Lodderomyces clade</taxon>
        <taxon>Lodderomyces</taxon>
    </lineage>
</organism>
<accession>A0ABP0ZNL3</accession>
<comment type="similarity">
    <text evidence="1">Belongs to the PAPS reductase family. CysH subfamily.</text>
</comment>
<dbReference type="InterPro" id="IPR011800">
    <property type="entry name" value="PAPS_reductase_CysH"/>
</dbReference>
<dbReference type="PANTHER" id="PTHR46509:SF1">
    <property type="entry name" value="PHOSPHOADENOSINE PHOSPHOSULFATE REDUCTASE"/>
    <property type="match status" value="1"/>
</dbReference>
<dbReference type="EMBL" id="OZ022409">
    <property type="protein sequence ID" value="CAK9439872.1"/>
    <property type="molecule type" value="Genomic_DNA"/>
</dbReference>
<dbReference type="RefSeq" id="XP_066830910.1">
    <property type="nucleotide sequence ID" value="XM_066974141.1"/>
</dbReference>
<gene>
    <name evidence="5" type="ORF">LODBEIA_P39720</name>
</gene>
<evidence type="ECO:0000259" key="4">
    <source>
        <dbReference type="Pfam" id="PF01507"/>
    </source>
</evidence>
<evidence type="ECO:0000256" key="3">
    <source>
        <dbReference type="ARBA" id="ARBA00024327"/>
    </source>
</evidence>
<dbReference type="InterPro" id="IPR002500">
    <property type="entry name" value="PAPS_reduct_dom"/>
</dbReference>
<dbReference type="Proteomes" id="UP001497383">
    <property type="component" value="Chromosome 5"/>
</dbReference>
<sequence>MLANASISITKQHLEFLNKRLAKLSPQDLIKWAYYTFPNLYQTTAFGLTGLAISDMISKLGCDIDLIFLDTLYHFPQTYDLLERVQLRYPTSRVNVFKPQNVNTEQEFVAKYGDQLWETDDQYYDYLVKVEPSQRAYKQLQVNAVLTGRRKSQGGARSQLAILELDEANGIIKINPLWNWDFKQVKQYIDDNNVPFNELLNLGYKSVGDWHSTVPVAEGEDERSGRWKDKVKTECGIHIAKDFTHYTIKETSVAKAI</sequence>
<proteinExistence type="inferred from homology"/>
<dbReference type="Gene3D" id="3.40.50.620">
    <property type="entry name" value="HUPs"/>
    <property type="match status" value="1"/>
</dbReference>
<keyword evidence="6" id="KW-1185">Reference proteome</keyword>
<dbReference type="NCBIfam" id="NF002537">
    <property type="entry name" value="PRK02090.1"/>
    <property type="match status" value="1"/>
</dbReference>
<evidence type="ECO:0000313" key="6">
    <source>
        <dbReference type="Proteomes" id="UP001497383"/>
    </source>
</evidence>
<dbReference type="SUPFAM" id="SSF52402">
    <property type="entry name" value="Adenine nucleotide alpha hydrolases-like"/>
    <property type="match status" value="1"/>
</dbReference>
<comment type="pathway">
    <text evidence="3">Sulfur metabolism; hydrogen sulfide biosynthesis; sulfite from sulfate.</text>
</comment>
<evidence type="ECO:0000256" key="2">
    <source>
        <dbReference type="ARBA" id="ARBA00023002"/>
    </source>
</evidence>
<name>A0ABP0ZNL3_9ASCO</name>
<evidence type="ECO:0000256" key="1">
    <source>
        <dbReference type="ARBA" id="ARBA00009732"/>
    </source>
</evidence>
<dbReference type="InterPro" id="IPR014729">
    <property type="entry name" value="Rossmann-like_a/b/a_fold"/>
</dbReference>
<dbReference type="PIRSF" id="PIRSF000857">
    <property type="entry name" value="PAPS_reductase"/>
    <property type="match status" value="1"/>
</dbReference>
<evidence type="ECO:0000313" key="5">
    <source>
        <dbReference type="EMBL" id="CAK9439872.1"/>
    </source>
</evidence>
<dbReference type="NCBIfam" id="TIGR00434">
    <property type="entry name" value="cysH"/>
    <property type="match status" value="1"/>
</dbReference>
<feature type="domain" description="Phosphoadenosine phosphosulphate reductase" evidence="4">
    <location>
        <begin position="40"/>
        <end position="215"/>
    </location>
</feature>
<keyword evidence="2" id="KW-0560">Oxidoreductase</keyword>
<protein>
    <recommendedName>
        <fullName evidence="4">Phosphoadenosine phosphosulphate reductase domain-containing protein</fullName>
    </recommendedName>
</protein>
<dbReference type="NCBIfam" id="TIGR02057">
    <property type="entry name" value="PAPS_reductase"/>
    <property type="match status" value="1"/>
</dbReference>
<reference evidence="5 6" key="1">
    <citation type="submission" date="2024-03" db="EMBL/GenBank/DDBJ databases">
        <authorList>
            <person name="Brejova B."/>
        </authorList>
    </citation>
    <scope>NUCLEOTIDE SEQUENCE [LARGE SCALE GENOMIC DNA]</scope>
    <source>
        <strain evidence="5 6">CBS 14171</strain>
    </source>
</reference>
<dbReference type="Pfam" id="PF01507">
    <property type="entry name" value="PAPS_reduct"/>
    <property type="match status" value="1"/>
</dbReference>
<dbReference type="PANTHER" id="PTHR46509">
    <property type="entry name" value="PHOSPHOADENOSINE PHOSPHOSULFATE REDUCTASE"/>
    <property type="match status" value="1"/>
</dbReference>
<dbReference type="HAMAP" id="MF_00063">
    <property type="entry name" value="CysH"/>
    <property type="match status" value="1"/>
</dbReference>
<dbReference type="InterPro" id="IPR004511">
    <property type="entry name" value="PAPS/APS_Rdtase"/>
</dbReference>
<dbReference type="CDD" id="cd23945">
    <property type="entry name" value="PAPS_reductase"/>
    <property type="match status" value="1"/>
</dbReference>